<comment type="caution">
    <text evidence="1">The sequence shown here is derived from an EMBL/GenBank/DDBJ whole genome shotgun (WGS) entry which is preliminary data.</text>
</comment>
<evidence type="ECO:0000313" key="2">
    <source>
        <dbReference type="Proteomes" id="UP001596203"/>
    </source>
</evidence>
<keyword evidence="2" id="KW-1185">Reference proteome</keyword>
<evidence type="ECO:0000313" key="1">
    <source>
        <dbReference type="EMBL" id="MFC6017198.1"/>
    </source>
</evidence>
<sequence length="74" mass="8401">MRQYRVRIYDGAYEVLSGRTYVVDVDLDRPGYGGILDRQLVALTREAVAANEPMDVPRLELWDGDTKVLDWTGA</sequence>
<reference evidence="2" key="1">
    <citation type="journal article" date="2019" name="Int. J. Syst. Evol. Microbiol.">
        <title>The Global Catalogue of Microorganisms (GCM) 10K type strain sequencing project: providing services to taxonomists for standard genome sequencing and annotation.</title>
        <authorList>
            <consortium name="The Broad Institute Genomics Platform"/>
            <consortium name="The Broad Institute Genome Sequencing Center for Infectious Disease"/>
            <person name="Wu L."/>
            <person name="Ma J."/>
        </authorList>
    </citation>
    <scope>NUCLEOTIDE SEQUENCE [LARGE SCALE GENOMIC DNA]</scope>
    <source>
        <strain evidence="2">ZS-35-S2</strain>
    </source>
</reference>
<gene>
    <name evidence="1" type="ORF">ACFP2T_13400</name>
</gene>
<accession>A0ABW1KA72</accession>
<dbReference type="RefSeq" id="WP_377421281.1">
    <property type="nucleotide sequence ID" value="NZ_JBHSPR010000010.1"/>
</dbReference>
<name>A0ABW1KA72_9ACTN</name>
<organism evidence="1 2">
    <name type="scientific">Plantactinospora solaniradicis</name>
    <dbReference type="NCBI Taxonomy" id="1723736"/>
    <lineage>
        <taxon>Bacteria</taxon>
        <taxon>Bacillati</taxon>
        <taxon>Actinomycetota</taxon>
        <taxon>Actinomycetes</taxon>
        <taxon>Micromonosporales</taxon>
        <taxon>Micromonosporaceae</taxon>
        <taxon>Plantactinospora</taxon>
    </lineage>
</organism>
<protein>
    <submittedName>
        <fullName evidence="1">Uncharacterized protein</fullName>
    </submittedName>
</protein>
<dbReference type="EMBL" id="JBHSPR010000010">
    <property type="protein sequence ID" value="MFC6017198.1"/>
    <property type="molecule type" value="Genomic_DNA"/>
</dbReference>
<dbReference type="Proteomes" id="UP001596203">
    <property type="component" value="Unassembled WGS sequence"/>
</dbReference>
<proteinExistence type="predicted"/>